<evidence type="ECO:0000256" key="4">
    <source>
        <dbReference type="SAM" id="MobiDB-lite"/>
    </source>
</evidence>
<dbReference type="Gene3D" id="1.10.12.70">
    <property type="match status" value="1"/>
</dbReference>
<keyword evidence="3" id="KW-0175">Coiled coil</keyword>
<feature type="region of interest" description="Disordered" evidence="4">
    <location>
        <begin position="314"/>
        <end position="439"/>
    </location>
</feature>
<name>A0ABQ8MYB9_LABRO</name>
<feature type="transmembrane region" description="Helical" evidence="5">
    <location>
        <begin position="12"/>
        <end position="34"/>
    </location>
</feature>
<feature type="compositionally biased region" description="Low complexity" evidence="4">
    <location>
        <begin position="403"/>
        <end position="413"/>
    </location>
</feature>
<organism evidence="7 8">
    <name type="scientific">Labeo rohita</name>
    <name type="common">Indian major carp</name>
    <name type="synonym">Cyprinus rohita</name>
    <dbReference type="NCBI Taxonomy" id="84645"/>
    <lineage>
        <taxon>Eukaryota</taxon>
        <taxon>Metazoa</taxon>
        <taxon>Chordata</taxon>
        <taxon>Craniata</taxon>
        <taxon>Vertebrata</taxon>
        <taxon>Euteleostomi</taxon>
        <taxon>Actinopterygii</taxon>
        <taxon>Neopterygii</taxon>
        <taxon>Teleostei</taxon>
        <taxon>Ostariophysi</taxon>
        <taxon>Cypriniformes</taxon>
        <taxon>Cyprinidae</taxon>
        <taxon>Labeoninae</taxon>
        <taxon>Labeonini</taxon>
        <taxon>Labeo</taxon>
    </lineage>
</organism>
<evidence type="ECO:0000259" key="6">
    <source>
        <dbReference type="Pfam" id="PF20929"/>
    </source>
</evidence>
<reference evidence="7 8" key="1">
    <citation type="submission" date="2022-01" db="EMBL/GenBank/DDBJ databases">
        <title>A high-quality chromosome-level genome assembly of rohu carp, Labeo rohita.</title>
        <authorList>
            <person name="Arick M.A. II"/>
            <person name="Hsu C.-Y."/>
            <person name="Magbanua Z."/>
            <person name="Pechanova O."/>
            <person name="Grover C."/>
            <person name="Miller E."/>
            <person name="Thrash A."/>
            <person name="Ezzel L."/>
            <person name="Alam S."/>
            <person name="Benzie J."/>
            <person name="Hamilton M."/>
            <person name="Karsi A."/>
            <person name="Lawrence M.L."/>
            <person name="Peterson D.G."/>
        </authorList>
    </citation>
    <scope>NUCLEOTIDE SEQUENCE [LARGE SCALE GENOMIC DNA]</scope>
    <source>
        <strain evidence="8">BAU-BD-2019</strain>
        <tissue evidence="7">Blood</tissue>
    </source>
</reference>
<feature type="compositionally biased region" description="Basic and acidic residues" evidence="4">
    <location>
        <begin position="331"/>
        <end position="354"/>
    </location>
</feature>
<dbReference type="Pfam" id="PF20929">
    <property type="entry name" value="PDCD10_N"/>
    <property type="match status" value="1"/>
</dbReference>
<keyword evidence="5" id="KW-0812">Transmembrane</keyword>
<evidence type="ECO:0000256" key="3">
    <source>
        <dbReference type="SAM" id="Coils"/>
    </source>
</evidence>
<proteinExistence type="predicted"/>
<feature type="coiled-coil region" evidence="3">
    <location>
        <begin position="68"/>
        <end position="197"/>
    </location>
</feature>
<feature type="compositionally biased region" description="Basic and acidic residues" evidence="4">
    <location>
        <begin position="384"/>
        <end position="394"/>
    </location>
</feature>
<feature type="compositionally biased region" description="Polar residues" evidence="4">
    <location>
        <begin position="368"/>
        <end position="383"/>
    </location>
</feature>
<sequence length="680" mass="79207">MGKGICSRRQRRIFQSFLLLIFVCGTLCAFMISYEMHKELKKTEATALKYQQHQESLSAQLQVVYEHHSKLEKSLQKERLEHKKAEEASIDCQYIIDLLLFKRESQKALNKEKQESTYRLNALQTEHQILKSQHEDLKMQYYELQDKHQNQGQDHEHILDEHRLEIDNLQREKEVEISRLKENVYNLREENRQLRKAHQDIYTQLLDVQEQHKNLQASKDHLSLTLQDHKNALVAAQVEELRRLKENRNKASSAGRATKIDKFATERTRSYIPETVEHLNEELHNKPIQVEGYEENGKGLSPQGVLEIENNNATKVAMKQPRQIDIFAEGNGKKEERSTSKERGGEDKGKKAVLEHSLSNPEELGINPRNTLSQSPEKQTQTEPLHRTKVHFEALDTGVGEKNLNAVNEANNQNRDEFEEGEEETEYKSNASKIRPEEDEQLVVAGDPEQQEDQPDEQYEDDVADETLDDSVHDRQKRAEVEENDEDPYSERNGAQLERINLSAAQTLRAAFIKAEKENPGLTQDIIMKILEKKNVEINFTESLLRMAADDYLIERPEQEFQDLNEKARALKHILSKIPDEINDRVRFLQTIKDIASAIKELLDTVNNVFKKYQYQNRRGNQRLYQCQQAYPPNQLDIADLQNRRLGDAAVMCARAWSQLCVKYKDFCLFKSIIYKLRLI</sequence>
<keyword evidence="2" id="KW-0963">Cytoplasm</keyword>
<feature type="domain" description="Programmed cell death protein 10 dimerisation" evidence="6">
    <location>
        <begin position="496"/>
        <end position="536"/>
    </location>
</feature>
<evidence type="ECO:0000313" key="7">
    <source>
        <dbReference type="EMBL" id="KAI2667710.1"/>
    </source>
</evidence>
<comment type="caution">
    <text evidence="7">The sequence shown here is derived from an EMBL/GenBank/DDBJ whole genome shotgun (WGS) entry which is preliminary data.</text>
</comment>
<dbReference type="Gene3D" id="1.20.120.330">
    <property type="entry name" value="Nucleotidyltransferases domain 2"/>
    <property type="match status" value="1"/>
</dbReference>
<dbReference type="InterPro" id="IPR048288">
    <property type="entry name" value="PDCD10_N"/>
</dbReference>
<dbReference type="InterPro" id="IPR046409">
    <property type="entry name" value="PDC10_dimerisation_sf"/>
</dbReference>
<keyword evidence="5" id="KW-1133">Transmembrane helix</keyword>
<evidence type="ECO:0000256" key="5">
    <source>
        <dbReference type="SAM" id="Phobius"/>
    </source>
</evidence>
<evidence type="ECO:0000313" key="8">
    <source>
        <dbReference type="Proteomes" id="UP000830375"/>
    </source>
</evidence>
<keyword evidence="5" id="KW-0472">Membrane</keyword>
<dbReference type="PANTHER" id="PTHR22909">
    <property type="entry name" value="GOLGI INTEGRAL MEMBRANE PROTEIN 4"/>
    <property type="match status" value="1"/>
</dbReference>
<dbReference type="InterPro" id="IPR042336">
    <property type="entry name" value="GOLIM4"/>
</dbReference>
<protein>
    <submittedName>
        <fullName evidence="7">Golgi integral membrane protein 4</fullName>
    </submittedName>
</protein>
<evidence type="ECO:0000256" key="2">
    <source>
        <dbReference type="ARBA" id="ARBA00022490"/>
    </source>
</evidence>
<accession>A0ABQ8MYB9</accession>
<dbReference type="PANTHER" id="PTHR22909:SF24">
    <property type="entry name" value="GOLGI INTEGRAL MEMBRANE PROTEIN 4-RELATED"/>
    <property type="match status" value="1"/>
</dbReference>
<comment type="subcellular location">
    <subcellularLocation>
        <location evidence="1">Cytoplasm</location>
    </subcellularLocation>
</comment>
<feature type="compositionally biased region" description="Basic and acidic residues" evidence="4">
    <location>
        <begin position="470"/>
        <end position="481"/>
    </location>
</feature>
<dbReference type="EMBL" id="JACTAM010000002">
    <property type="protein sequence ID" value="KAI2667710.1"/>
    <property type="molecule type" value="Genomic_DNA"/>
</dbReference>
<dbReference type="Pfam" id="PF06840">
    <property type="entry name" value="PDC10_C"/>
    <property type="match status" value="1"/>
</dbReference>
<evidence type="ECO:0000256" key="1">
    <source>
        <dbReference type="ARBA" id="ARBA00004496"/>
    </source>
</evidence>
<keyword evidence="8" id="KW-1185">Reference proteome</keyword>
<dbReference type="Proteomes" id="UP000830375">
    <property type="component" value="Unassembled WGS sequence"/>
</dbReference>
<feature type="region of interest" description="Disordered" evidence="4">
    <location>
        <begin position="466"/>
        <end position="492"/>
    </location>
</feature>
<gene>
    <name evidence="7" type="ORF">H4Q32_004270</name>
</gene>